<dbReference type="GO" id="GO:0008173">
    <property type="term" value="F:RNA methyltransferase activity"/>
    <property type="evidence" value="ECO:0007669"/>
    <property type="project" value="InterPro"/>
</dbReference>
<dbReference type="PANTHER" id="PTHR43191">
    <property type="entry name" value="RRNA METHYLTRANSFERASE 3"/>
    <property type="match status" value="1"/>
</dbReference>
<dbReference type="Proteomes" id="UP000824204">
    <property type="component" value="Unassembled WGS sequence"/>
</dbReference>
<reference evidence="5" key="2">
    <citation type="submission" date="2021-04" db="EMBL/GenBank/DDBJ databases">
        <authorList>
            <person name="Gilroy R."/>
        </authorList>
    </citation>
    <scope>NUCLEOTIDE SEQUENCE</scope>
    <source>
        <strain evidence="5">811</strain>
    </source>
</reference>
<sequence>MVITSRSNPLVKSILALRDKKARRERGEYIAEGIKQVREAVACGCKISCIVYAESFSGERFLPDLAQTVSDSVFEKLSEEVTPQGVLAVIKIPDTSVRAPQGRCLLLDGVSDPGNVGTILRTANAAGYEDVYLLSCADPFSSKCVRASMSGIFFVRLHIGGSEEIFRALEHIPMLCADMDGENVFGFQPPEKFCLVIGNEANGVSEQVRKMCSHTVKIPMRESCESLNAGVSAGILMYVLAAAEHR</sequence>
<organism evidence="5 6">
    <name type="scientific">Candidatus Borkfalkia faecipullorum</name>
    <dbReference type="NCBI Taxonomy" id="2838510"/>
    <lineage>
        <taxon>Bacteria</taxon>
        <taxon>Bacillati</taxon>
        <taxon>Bacillota</taxon>
        <taxon>Clostridia</taxon>
        <taxon>Christensenellales</taxon>
        <taxon>Christensenellaceae</taxon>
        <taxon>Candidatus Borkfalkia</taxon>
    </lineage>
</organism>
<dbReference type="Gene3D" id="3.40.1280.10">
    <property type="match status" value="1"/>
</dbReference>
<dbReference type="GO" id="GO:0005737">
    <property type="term" value="C:cytoplasm"/>
    <property type="evidence" value="ECO:0007669"/>
    <property type="project" value="UniProtKB-ARBA"/>
</dbReference>
<accession>A0A9D1V935</accession>
<dbReference type="InterPro" id="IPR051259">
    <property type="entry name" value="rRNA_Methyltransferase"/>
</dbReference>
<reference evidence="5" key="1">
    <citation type="journal article" date="2021" name="PeerJ">
        <title>Extensive microbial diversity within the chicken gut microbiome revealed by metagenomics and culture.</title>
        <authorList>
            <person name="Gilroy R."/>
            <person name="Ravi A."/>
            <person name="Getino M."/>
            <person name="Pursley I."/>
            <person name="Horton D.L."/>
            <person name="Alikhan N.F."/>
            <person name="Baker D."/>
            <person name="Gharbi K."/>
            <person name="Hall N."/>
            <person name="Watson M."/>
            <person name="Adriaenssens E.M."/>
            <person name="Foster-Nyarko E."/>
            <person name="Jarju S."/>
            <person name="Secka A."/>
            <person name="Antonio M."/>
            <person name="Oren A."/>
            <person name="Chaudhuri R.R."/>
            <person name="La Ragione R."/>
            <person name="Hildebrand F."/>
            <person name="Pallen M.J."/>
        </authorList>
    </citation>
    <scope>NUCLEOTIDE SEQUENCE</scope>
    <source>
        <strain evidence="5">811</strain>
    </source>
</reference>
<dbReference type="EMBL" id="DXFX01000084">
    <property type="protein sequence ID" value="HIX08148.1"/>
    <property type="molecule type" value="Genomic_DNA"/>
</dbReference>
<dbReference type="SUPFAM" id="SSF55315">
    <property type="entry name" value="L30e-like"/>
    <property type="match status" value="1"/>
</dbReference>
<dbReference type="InterPro" id="IPR029028">
    <property type="entry name" value="Alpha/beta_knot_MTases"/>
</dbReference>
<comment type="caution">
    <text evidence="5">The sequence shown here is derived from an EMBL/GenBank/DDBJ whole genome shotgun (WGS) entry which is preliminary data.</text>
</comment>
<dbReference type="AlphaFoldDB" id="A0A9D1V935"/>
<dbReference type="InterPro" id="IPR053888">
    <property type="entry name" value="MRM3-like_sub_bind"/>
</dbReference>
<dbReference type="GO" id="GO:0003723">
    <property type="term" value="F:RNA binding"/>
    <property type="evidence" value="ECO:0007669"/>
    <property type="project" value="InterPro"/>
</dbReference>
<evidence type="ECO:0000256" key="1">
    <source>
        <dbReference type="ARBA" id="ARBA00007228"/>
    </source>
</evidence>
<evidence type="ECO:0000259" key="4">
    <source>
        <dbReference type="SMART" id="SM00967"/>
    </source>
</evidence>
<dbReference type="Pfam" id="PF00588">
    <property type="entry name" value="SpoU_methylase"/>
    <property type="match status" value="1"/>
</dbReference>
<dbReference type="PANTHER" id="PTHR43191:SF2">
    <property type="entry name" value="RRNA METHYLTRANSFERASE 3, MITOCHONDRIAL"/>
    <property type="match status" value="1"/>
</dbReference>
<feature type="domain" description="RNA 2-O ribose methyltransferase substrate binding" evidence="4">
    <location>
        <begin position="30"/>
        <end position="96"/>
    </location>
</feature>
<dbReference type="SMART" id="SM00967">
    <property type="entry name" value="SpoU_sub_bind"/>
    <property type="match status" value="1"/>
</dbReference>
<dbReference type="InterPro" id="IPR029026">
    <property type="entry name" value="tRNA_m1G_MTases_N"/>
</dbReference>
<dbReference type="GO" id="GO:0006396">
    <property type="term" value="P:RNA processing"/>
    <property type="evidence" value="ECO:0007669"/>
    <property type="project" value="InterPro"/>
</dbReference>
<dbReference type="InterPro" id="IPR029064">
    <property type="entry name" value="Ribosomal_eL30-like_sf"/>
</dbReference>
<evidence type="ECO:0000256" key="2">
    <source>
        <dbReference type="ARBA" id="ARBA00022603"/>
    </source>
</evidence>
<evidence type="ECO:0000313" key="5">
    <source>
        <dbReference type="EMBL" id="HIX08148.1"/>
    </source>
</evidence>
<evidence type="ECO:0000313" key="6">
    <source>
        <dbReference type="Proteomes" id="UP000824204"/>
    </source>
</evidence>
<dbReference type="InterPro" id="IPR013123">
    <property type="entry name" value="SpoU_subst-bd"/>
</dbReference>
<gene>
    <name evidence="5" type="ORF">H9741_06745</name>
</gene>
<dbReference type="InterPro" id="IPR001537">
    <property type="entry name" value="SpoU_MeTrfase"/>
</dbReference>
<name>A0A9D1V935_9FIRM</name>
<comment type="similarity">
    <text evidence="1">Belongs to the class IV-like SAM-binding methyltransferase superfamily. RNA methyltransferase TrmH family.</text>
</comment>
<dbReference type="SUPFAM" id="SSF75217">
    <property type="entry name" value="alpha/beta knot"/>
    <property type="match status" value="1"/>
</dbReference>
<keyword evidence="3" id="KW-0808">Transferase</keyword>
<dbReference type="CDD" id="cd18095">
    <property type="entry name" value="SpoU-like_rRNA-MTase"/>
    <property type="match status" value="1"/>
</dbReference>
<dbReference type="Pfam" id="PF22435">
    <property type="entry name" value="MRM3-like_sub_bind"/>
    <property type="match status" value="1"/>
</dbReference>
<dbReference type="Gene3D" id="3.30.1330.30">
    <property type="match status" value="1"/>
</dbReference>
<evidence type="ECO:0000256" key="3">
    <source>
        <dbReference type="ARBA" id="ARBA00022679"/>
    </source>
</evidence>
<protein>
    <submittedName>
        <fullName evidence="5">RNA methyltransferase</fullName>
    </submittedName>
</protein>
<dbReference type="GO" id="GO:0032259">
    <property type="term" value="P:methylation"/>
    <property type="evidence" value="ECO:0007669"/>
    <property type="project" value="UniProtKB-KW"/>
</dbReference>
<proteinExistence type="inferred from homology"/>
<keyword evidence="2 5" id="KW-0489">Methyltransferase</keyword>